<organism evidence="1 2">
    <name type="scientific">Beta vulgaris subsp. vulgaris</name>
    <name type="common">Beet</name>
    <dbReference type="NCBI Taxonomy" id="3555"/>
    <lineage>
        <taxon>Eukaryota</taxon>
        <taxon>Viridiplantae</taxon>
        <taxon>Streptophyta</taxon>
        <taxon>Embryophyta</taxon>
        <taxon>Tracheophyta</taxon>
        <taxon>Spermatophyta</taxon>
        <taxon>Magnoliopsida</taxon>
        <taxon>eudicotyledons</taxon>
        <taxon>Gunneridae</taxon>
        <taxon>Pentapetalae</taxon>
        <taxon>Caryophyllales</taxon>
        <taxon>Chenopodiaceae</taxon>
        <taxon>Betoideae</taxon>
        <taxon>Beta</taxon>
    </lineage>
</organism>
<dbReference type="Proteomes" id="UP000035740">
    <property type="component" value="Unassembled WGS sequence"/>
</dbReference>
<evidence type="ECO:0000313" key="1">
    <source>
        <dbReference type="EMBL" id="KMS65094.1"/>
    </source>
</evidence>
<name>A0A0J7YND3_BETVV</name>
<evidence type="ECO:0000313" key="2">
    <source>
        <dbReference type="Proteomes" id="UP000035740"/>
    </source>
</evidence>
<sequence>SLQSTASVLHNGIVALNAEANRDNQVEIPTSEVLSELDFGLIPMAPAPSASGEGPVPIMY</sequence>
<dbReference type="Gramene" id="KMS65094">
    <property type="protein sequence ID" value="KMS65094"/>
    <property type="gene ID" value="BVRB_039510"/>
</dbReference>
<proteinExistence type="predicted"/>
<protein>
    <submittedName>
        <fullName evidence="1">Uncharacterized protein</fullName>
    </submittedName>
</protein>
<feature type="non-terminal residue" evidence="1">
    <location>
        <position position="1"/>
    </location>
</feature>
<dbReference type="AlphaFoldDB" id="A0A0J7YND3"/>
<dbReference type="EMBL" id="KQ114763">
    <property type="protein sequence ID" value="KMS65094.1"/>
    <property type="molecule type" value="Genomic_DNA"/>
</dbReference>
<gene>
    <name evidence="1" type="ORF">BVRB_039510</name>
</gene>
<reference evidence="1 2" key="1">
    <citation type="journal article" date="2014" name="Nature">
        <title>The genome of the recently domesticated crop plant sugar beet (Beta vulgaris).</title>
        <authorList>
            <person name="Dohm J.C."/>
            <person name="Minoche A.E."/>
            <person name="Holtgrawe D."/>
            <person name="Capella-Gutierrez S."/>
            <person name="Zakrzewski F."/>
            <person name="Tafer H."/>
            <person name="Rupp O."/>
            <person name="Sorensen T.R."/>
            <person name="Stracke R."/>
            <person name="Reinhardt R."/>
            <person name="Goesmann A."/>
            <person name="Kraft T."/>
            <person name="Schulz B."/>
            <person name="Stadler P.F."/>
            <person name="Schmidt T."/>
            <person name="Gabaldon T."/>
            <person name="Lehrach H."/>
            <person name="Weisshaar B."/>
            <person name="Himmelbauer H."/>
        </authorList>
    </citation>
    <scope>NUCLEOTIDE SEQUENCE [LARGE SCALE GENOMIC DNA]</scope>
    <source>
        <tissue evidence="1">Taproot</tissue>
    </source>
</reference>
<accession>A0A0J7YND3</accession>
<keyword evidence="2" id="KW-1185">Reference proteome</keyword>